<protein>
    <submittedName>
        <fullName evidence="2">PR123-EX4</fullName>
    </submittedName>
</protein>
<feature type="compositionally biased region" description="Basic residues" evidence="1">
    <location>
        <begin position="412"/>
        <end position="431"/>
    </location>
</feature>
<dbReference type="EMBL" id="AF232689">
    <property type="protein sequence ID" value="AAF99221.1"/>
    <property type="molecule type" value="Genomic_DNA"/>
</dbReference>
<feature type="region of interest" description="Disordered" evidence="1">
    <location>
        <begin position="390"/>
        <end position="431"/>
    </location>
</feature>
<feature type="non-terminal residue" evidence="2">
    <location>
        <position position="1"/>
    </location>
</feature>
<evidence type="ECO:0000256" key="1">
    <source>
        <dbReference type="SAM" id="MobiDB-lite"/>
    </source>
</evidence>
<organism evidence="2 3">
    <name type="scientific">Rat cytomegalovirus (strain Maastricht)</name>
    <dbReference type="NCBI Taxonomy" id="79700"/>
    <lineage>
        <taxon>Viruses</taxon>
        <taxon>Duplodnaviria</taxon>
        <taxon>Heunggongvirae</taxon>
        <taxon>Peploviricota</taxon>
        <taxon>Herviviricetes</taxon>
        <taxon>Herpesvirales</taxon>
        <taxon>Orthoherpesviridae</taxon>
        <taxon>Betaherpesvirinae</taxon>
        <taxon>Muromegalovirus</taxon>
        <taxon>Muromegalovirus muridbeta2</taxon>
        <taxon>Murid betaherpesvirus 2</taxon>
    </lineage>
</organism>
<proteinExistence type="predicted"/>
<dbReference type="KEGG" id="vg:940358"/>
<reference evidence="2 3" key="4">
    <citation type="journal article" date="1998" name="J. Virol.">
        <title>The R33 G protein-coupled receptor gene of rat cytomegalovirus plays an essential role in the pathogenesis of viral infection.</title>
        <authorList>
            <person name="Beisser P.S."/>
            <person name="Vink C."/>
            <person name="Van Dam J.G."/>
            <person name="Grauls G."/>
            <person name="Vanherle S.J."/>
            <person name="Bruggeman C.A."/>
        </authorList>
    </citation>
    <scope>NUCLEOTIDE SEQUENCE [LARGE SCALE GENOMIC DNA]</scope>
    <source>
        <strain evidence="2 3">Maastricht</strain>
    </source>
</reference>
<gene>
    <name evidence="2" type="primary">R123-EX4</name>
</gene>
<sequence>VKSLEVCTRVTLQMLEIIHHEMVMRFAKKVYKESEEVYIIVDKHVAIINNSGDPEDKSNTFGRALYESYTEFMPFGLNEPQKDEWMEKLGEASTYAKSLEGVFKRHLDGSRVVTKFILHREIGSKLLEAAQRAAGLYDPPSSVKIMATVRNQLLRWKQDQVITDDNFSNSNIIAKVLQLREEMATLLRNRKYYNRDTFPRMCRETYASLREDVRALLYGQRLALVAQENMIKQSRRNMAFFILIQMSQYNENTLSIIRRVLEKATFHAYTDKLISLEVLNKAAKALPRGDVITDQIEQGEVSGVEVGETDEAQKVDVSTPKISQDDAVQPTVEHEVVTLTAPSFELLDPTETFRQPRAFTRPPPKAGRKRKYISVPKIVAEQKCDEEMKELERQQEEKNQEVREKLEEPKKKQAKKGKKRCKKGKKKCKKE</sequence>
<reference evidence="2 3" key="6">
    <citation type="journal article" date="1999" name="J. Gen. Virol.">
        <title>The rat cytomegalovirus R32 gene encodes a virion-associated protein that elicits a strong humoral immune response in infected rats.</title>
        <authorList>
            <person name="Beuken E."/>
            <person name="Grauls G."/>
            <person name="Bruggeman C.A."/>
            <person name="Vink C."/>
        </authorList>
    </citation>
    <scope>NUCLEOTIDE SEQUENCE [LARGE SCALE GENOMIC DNA]</scope>
    <source>
        <strain evidence="2 3">Maastricht</strain>
    </source>
</reference>
<dbReference type="Proteomes" id="UP000008288">
    <property type="component" value="Segment"/>
</dbReference>
<reference evidence="2 3" key="5">
    <citation type="journal article" date="1998" name="Virology">
        <title>The Maastricht strain and England strain of rat cytomegalovirus represent different betaherpesvirus species rather than strains.</title>
        <authorList>
            <person name="Beisser P.S."/>
            <person name="Kaptein S.J."/>
            <person name="Beuken E."/>
            <person name="Bruggeman C.A."/>
            <person name="Vink C."/>
        </authorList>
    </citation>
    <scope>NUCLEOTIDE SEQUENCE [LARGE SCALE GENOMIC DNA]</scope>
    <source>
        <strain evidence="2 3">Maastricht</strain>
    </source>
</reference>
<reference evidence="2 3" key="7">
    <citation type="journal article" date="1999" name="J. Virol.">
        <title>Deletion of the R78 G protein-coupled receptor gene from rat cytomegalovirus results in an attenuated, syncytium-inducing mutant strain.</title>
        <authorList>
            <person name="Beisser P.S."/>
            <person name="Grauls G."/>
            <person name="Bruggeman C.A."/>
            <person name="Vink C."/>
        </authorList>
    </citation>
    <scope>NUCLEOTIDE SEQUENCE [LARGE SCALE GENOMIC DNA]</scope>
    <source>
        <strain evidence="2 3">Maastricht</strain>
    </source>
</reference>
<feature type="compositionally biased region" description="Basic and acidic residues" evidence="1">
    <location>
        <begin position="390"/>
        <end position="411"/>
    </location>
</feature>
<reference evidence="2 3" key="10">
    <citation type="journal article" date="2000" name="Virus Res.">
        <title>Rat cytomegalovirus R89 is a highly conserved gene which expresses a spliced transcript.</title>
        <authorList>
            <person name="Gruijthuijsen Y.K."/>
            <person name="Beuken E."/>
            <person name="Bruggeman C.A."/>
            <person name="Vink C."/>
        </authorList>
    </citation>
    <scope>NUCLEOTIDE SEQUENCE [LARGE SCALE GENOMIC DNA]</scope>
    <source>
        <strain evidence="2 3">Maastricht</strain>
    </source>
</reference>
<organismHost>
    <name type="scientific">Rattus</name>
    <name type="common">rats</name>
    <dbReference type="NCBI Taxonomy" id="10114"/>
</organismHost>
<reference evidence="2 3" key="8">
    <citation type="journal article" date="2000" name="J. Virol.">
        <title>The r144 major histocompatibility complex class I-like gene of rat cytomegalovirus is dispensable for both acute and long-term infection in the immunocompromised host.</title>
        <authorList>
            <person name="Beisser P.S."/>
            <person name="Kloover J.S."/>
            <person name="Grauls G.E."/>
            <person name="Blok M.J."/>
            <person name="Bruggeman C.A."/>
            <person name="Vink C."/>
        </authorList>
    </citation>
    <scope>NUCLEOTIDE SEQUENCE [LARGE SCALE GENOMIC DNA]</scope>
    <source>
        <strain evidence="2 3">Maastricht</strain>
    </source>
</reference>
<accession>Q9DW69</accession>
<reference evidence="2 3" key="1">
    <citation type="journal article" date="1996" name="J. Gen. Virol.">
        <title>Cloning and sequence analysis of the genes encoding DNA polymerase, glycoprotein B, ICP18.5 and major DNA-binding protein of rat cytomegalovirus.</title>
        <authorList>
            <person name="Beuken E."/>
            <person name="Slobbe R."/>
            <person name="Bruggeman C.A."/>
            <person name="Vink C."/>
        </authorList>
    </citation>
    <scope>NUCLEOTIDE SEQUENCE [LARGE SCALE GENOMIC DNA]</scope>
    <source>
        <strain evidence="2 3">Maastricht</strain>
    </source>
</reference>
<dbReference type="OrthoDB" id="38248at10239"/>
<keyword evidence="3" id="KW-1185">Reference proteome</keyword>
<evidence type="ECO:0000313" key="2">
    <source>
        <dbReference type="EMBL" id="AAF99221.1"/>
    </source>
</evidence>
<reference evidence="2 3" key="2">
    <citation type="journal article" date="1996" name="J. Virol.">
        <title>Structure of the rat cytomegalovirus genome termini.</title>
        <authorList>
            <person name="Vink C."/>
            <person name="Beuken E."/>
            <person name="Bruggeman C.A."/>
        </authorList>
    </citation>
    <scope>NUCLEOTIDE SEQUENCE [LARGE SCALE GENOMIC DNA]</scope>
    <source>
        <strain evidence="2 3">Maastricht</strain>
    </source>
</reference>
<name>Q9DW69_RCMVM</name>
<dbReference type="GeneID" id="940358"/>
<evidence type="ECO:0000313" key="3">
    <source>
        <dbReference type="Proteomes" id="UP000008288"/>
    </source>
</evidence>
<reference evidence="2 3" key="3">
    <citation type="journal article" date="1997" name="J. Gen. Virol.">
        <title>Cloning and functional characterization of the origin of lytic-phase DNA replication of rat cytomegalovirus.</title>
        <authorList>
            <person name="Vink C."/>
            <person name="Beuken E."/>
            <person name="Bruggeman C.A."/>
        </authorList>
    </citation>
    <scope>NUCLEOTIDE SEQUENCE [LARGE SCALE GENOMIC DNA]</scope>
    <source>
        <strain evidence="2 3">Maastricht</strain>
    </source>
</reference>
<dbReference type="RefSeq" id="NP_064233.1">
    <property type="nucleotide sequence ID" value="NC_002512.2"/>
</dbReference>
<reference evidence="2 3" key="9">
    <citation type="journal article" date="2000" name="J. Virol.">
        <title>Complete DNA sequence of the rat cytomegalovirus genome.</title>
        <authorList>
            <person name="Vink C."/>
            <person name="Beuken E."/>
            <person name="Bruggeman C.A."/>
        </authorList>
    </citation>
    <scope>NUCLEOTIDE SEQUENCE [LARGE SCALE GENOMIC DNA]</scope>
    <source>
        <strain evidence="2 3">Maastricht</strain>
    </source>
</reference>